<reference evidence="2 3" key="1">
    <citation type="submission" date="2018-03" db="EMBL/GenBank/DDBJ databases">
        <title>Bacillus urumqiensis sp. nov., a moderately haloalkaliphilic bacterium isolated from a salt lake.</title>
        <authorList>
            <person name="Zhao B."/>
            <person name="Liao Z."/>
        </authorList>
    </citation>
    <scope>NUCLEOTIDE SEQUENCE [LARGE SCALE GENOMIC DNA]</scope>
    <source>
        <strain evidence="2 3">BZ-SZ-XJ18</strain>
    </source>
</reference>
<feature type="domain" description="Glycoside-hydrolase family GH114 TIM-barrel" evidence="1">
    <location>
        <begin position="45"/>
        <end position="211"/>
    </location>
</feature>
<dbReference type="OrthoDB" id="2380315at2"/>
<dbReference type="InterPro" id="IPR017853">
    <property type="entry name" value="GH"/>
</dbReference>
<organism evidence="2 3">
    <name type="scientific">Alkalicoccus urumqiensis</name>
    <name type="common">Bacillus urumqiensis</name>
    <dbReference type="NCBI Taxonomy" id="1548213"/>
    <lineage>
        <taxon>Bacteria</taxon>
        <taxon>Bacillati</taxon>
        <taxon>Bacillota</taxon>
        <taxon>Bacilli</taxon>
        <taxon>Bacillales</taxon>
        <taxon>Bacillaceae</taxon>
        <taxon>Alkalicoccus</taxon>
    </lineage>
</organism>
<protein>
    <submittedName>
        <fullName evidence="2">Glycosyl hydrolase</fullName>
    </submittedName>
</protein>
<evidence type="ECO:0000313" key="3">
    <source>
        <dbReference type="Proteomes" id="UP000243650"/>
    </source>
</evidence>
<gene>
    <name evidence="2" type="ORF">C6I21_00385</name>
</gene>
<proteinExistence type="predicted"/>
<dbReference type="GO" id="GO:0016787">
    <property type="term" value="F:hydrolase activity"/>
    <property type="evidence" value="ECO:0007669"/>
    <property type="project" value="UniProtKB-KW"/>
</dbReference>
<keyword evidence="3" id="KW-1185">Reference proteome</keyword>
<dbReference type="InterPro" id="IPR004352">
    <property type="entry name" value="GH114_TIM-barrel"/>
</dbReference>
<keyword evidence="2" id="KW-0378">Hydrolase</keyword>
<accession>A0A2P6MLA2</accession>
<evidence type="ECO:0000313" key="2">
    <source>
        <dbReference type="EMBL" id="PRO67059.1"/>
    </source>
</evidence>
<dbReference type="RefSeq" id="WP_105957445.1">
    <property type="nucleotide sequence ID" value="NZ_PVNS01000001.1"/>
</dbReference>
<dbReference type="InterPro" id="IPR013785">
    <property type="entry name" value="Aldolase_TIM"/>
</dbReference>
<dbReference type="PANTHER" id="PTHR35882:SF2">
    <property type="entry name" value="PELA"/>
    <property type="match status" value="1"/>
</dbReference>
<evidence type="ECO:0000259" key="1">
    <source>
        <dbReference type="Pfam" id="PF03537"/>
    </source>
</evidence>
<dbReference type="Pfam" id="PF03537">
    <property type="entry name" value="Glyco_hydro_114"/>
    <property type="match status" value="1"/>
</dbReference>
<dbReference type="PANTHER" id="PTHR35882">
    <property type="entry name" value="PELA"/>
    <property type="match status" value="1"/>
</dbReference>
<sequence>MKTMISILALLAVAAAVIVMENPAYGGDFRIYYNNPSEETLEQMAGADEVILEPVHYSREDIEFLQSSGVRVLGYINIMEIDRWNEERFNSLEEGDFFLRNGERVYYPQWDSYLTDLTSENYRNIVKADIEEQILNKGLDGILFDTVGNIDNEFARGSDTYEEQLRGLIDIYEFANEAGPDLHLVQNWGLDLYIHETAPYVDGLMWEEFHYSKLTTDNWSEERLDLVAAAAAEENDDIYSVIFDEPKRSAALAEERDFRYLYTDQSYLEW</sequence>
<name>A0A2P6MLA2_ALKUR</name>
<comment type="caution">
    <text evidence="2">The sequence shown here is derived from an EMBL/GenBank/DDBJ whole genome shotgun (WGS) entry which is preliminary data.</text>
</comment>
<dbReference type="EMBL" id="PVNS01000001">
    <property type="protein sequence ID" value="PRO67059.1"/>
    <property type="molecule type" value="Genomic_DNA"/>
</dbReference>
<dbReference type="Proteomes" id="UP000243650">
    <property type="component" value="Unassembled WGS sequence"/>
</dbReference>
<dbReference type="Gene3D" id="3.20.20.70">
    <property type="entry name" value="Aldolase class I"/>
    <property type="match status" value="1"/>
</dbReference>
<dbReference type="AlphaFoldDB" id="A0A2P6MLA2"/>
<dbReference type="SUPFAM" id="SSF51445">
    <property type="entry name" value="(Trans)glycosidases"/>
    <property type="match status" value="1"/>
</dbReference>